<evidence type="ECO:0000313" key="2">
    <source>
        <dbReference type="Proteomes" id="UP000821656"/>
    </source>
</evidence>
<evidence type="ECO:0000313" key="1">
    <source>
        <dbReference type="EMBL" id="NRV09849.1"/>
    </source>
</evidence>
<proteinExistence type="predicted"/>
<comment type="caution">
    <text evidence="1">The sequence shown here is derived from an EMBL/GenBank/DDBJ whole genome shotgun (WGS) entry which is preliminary data.</text>
</comment>
<protein>
    <submittedName>
        <fullName evidence="1">Uncharacterized protein</fullName>
    </submittedName>
</protein>
<accession>A0A9Q5GHC0</accession>
<dbReference type="Proteomes" id="UP000821656">
    <property type="component" value="Unassembled WGS sequence"/>
</dbReference>
<organism evidence="1 2">
    <name type="scientific">Clostridium beijerinckii</name>
    <name type="common">Clostridium MP</name>
    <dbReference type="NCBI Taxonomy" id="1520"/>
    <lineage>
        <taxon>Bacteria</taxon>
        <taxon>Bacillati</taxon>
        <taxon>Bacillota</taxon>
        <taxon>Clostridia</taxon>
        <taxon>Eubacteriales</taxon>
        <taxon>Clostridiaceae</taxon>
        <taxon>Clostridium</taxon>
    </lineage>
</organism>
<sequence>MVEGFENLSKVNVLKRDELIFYEDNFADELVLIINDINDGK</sequence>
<gene>
    <name evidence="1" type="ORF">DFH45_002812</name>
</gene>
<dbReference type="RefSeq" id="WP_257788278.1">
    <property type="nucleotide sequence ID" value="NZ_CP016090.1"/>
</dbReference>
<name>A0A9Q5GHC0_CLOBE</name>
<dbReference type="EMBL" id="JABSXK010000001">
    <property type="protein sequence ID" value="NRV09849.1"/>
    <property type="molecule type" value="Genomic_DNA"/>
</dbReference>
<reference evidence="1" key="1">
    <citation type="submission" date="2020-05" db="EMBL/GenBank/DDBJ databases">
        <title>Genomic insights into acetone-butanol-ethanol (ABE) fermentation by sequencing solventogenic clostridia strains.</title>
        <authorList>
            <person name="Brown S."/>
        </authorList>
    </citation>
    <scope>NUCLEOTIDE SEQUENCE</scope>
    <source>
        <strain evidence="1">DJ126</strain>
    </source>
</reference>
<dbReference type="AlphaFoldDB" id="A0A9Q5GHC0"/>